<proteinExistence type="predicted"/>
<dbReference type="AlphaFoldDB" id="A0A1X7SI82"/>
<protein>
    <submittedName>
        <fullName evidence="1">Uncharacterized protein</fullName>
    </submittedName>
</protein>
<reference evidence="1" key="1">
    <citation type="submission" date="2017-05" db="UniProtKB">
        <authorList>
            <consortium name="EnsemblMetazoa"/>
        </authorList>
    </citation>
    <scope>IDENTIFICATION</scope>
</reference>
<accession>A0A1X7SI82</accession>
<sequence length="109" mass="12547">MQTQEIDLTQHNEQEFYKQDALKMNYLMIHILLNILSISNIPSATPFSPSFLNADTNEKTVGPPFLCTSSAFFNHALRHSRRQPSISFLLFPVMISSVAEDRPRKRPRL</sequence>
<organism evidence="1">
    <name type="scientific">Amphimedon queenslandica</name>
    <name type="common">Sponge</name>
    <dbReference type="NCBI Taxonomy" id="400682"/>
    <lineage>
        <taxon>Eukaryota</taxon>
        <taxon>Metazoa</taxon>
        <taxon>Porifera</taxon>
        <taxon>Demospongiae</taxon>
        <taxon>Heteroscleromorpha</taxon>
        <taxon>Haplosclerida</taxon>
        <taxon>Niphatidae</taxon>
        <taxon>Amphimedon</taxon>
    </lineage>
</organism>
<dbReference type="InParanoid" id="A0A1X7SI82"/>
<name>A0A1X7SI82_AMPQE</name>
<evidence type="ECO:0000313" key="1">
    <source>
        <dbReference type="EnsemblMetazoa" id="Aqu2.1.01772_001"/>
    </source>
</evidence>
<dbReference type="EnsemblMetazoa" id="Aqu2.1.01772_001">
    <property type="protein sequence ID" value="Aqu2.1.01772_001"/>
    <property type="gene ID" value="Aqu2.1.01772"/>
</dbReference>